<evidence type="ECO:0000256" key="10">
    <source>
        <dbReference type="ARBA" id="ARBA00022989"/>
    </source>
</evidence>
<feature type="transmembrane region" description="Helical" evidence="18">
    <location>
        <begin position="151"/>
        <end position="173"/>
    </location>
</feature>
<keyword evidence="13" id="KW-0594">Phospholipid biosynthesis</keyword>
<sequence length="182" mass="19925">MNTANKLTLFRVVLVPVFMALLLIDNFACQMAALGVFVIASLTDMLDGQIARKRNQITTFGKFMDPLADKVLTTAAFVIFLEKGIINSWALMIILAREFMVAGVRLCAVGEGKVVAASFWGKFKTVSQMAAIIASILILNIPIVPTSAAQIISAVLVWISIVFTVISGVEYLIQNWKLMKLK</sequence>
<comment type="similarity">
    <text evidence="4 17">Belongs to the CDP-alcohol phosphatidyltransferase class-I family.</text>
</comment>
<comment type="pathway">
    <text evidence="3">Phospholipid metabolism; phosphatidylglycerol biosynthesis; phosphatidylglycerol from CDP-diacylglycerol: step 1/2.</text>
</comment>
<dbReference type="GO" id="GO:0046474">
    <property type="term" value="P:glycerophospholipid biosynthetic process"/>
    <property type="evidence" value="ECO:0007669"/>
    <property type="project" value="TreeGrafter"/>
</dbReference>
<dbReference type="InterPro" id="IPR050324">
    <property type="entry name" value="CDP-alcohol_PTase-I"/>
</dbReference>
<reference evidence="19" key="2">
    <citation type="journal article" date="2021" name="PeerJ">
        <title>Extensive microbial diversity within the chicken gut microbiome revealed by metagenomics and culture.</title>
        <authorList>
            <person name="Gilroy R."/>
            <person name="Ravi A."/>
            <person name="Getino M."/>
            <person name="Pursley I."/>
            <person name="Horton D.L."/>
            <person name="Alikhan N.F."/>
            <person name="Baker D."/>
            <person name="Gharbi K."/>
            <person name="Hall N."/>
            <person name="Watson M."/>
            <person name="Adriaenssens E.M."/>
            <person name="Foster-Nyarko E."/>
            <person name="Jarju S."/>
            <person name="Secka A."/>
            <person name="Antonio M."/>
            <person name="Oren A."/>
            <person name="Chaudhuri R.R."/>
            <person name="La Ragione R."/>
            <person name="Hildebrand F."/>
            <person name="Pallen M.J."/>
        </authorList>
    </citation>
    <scope>NUCLEOTIDE SEQUENCE</scope>
    <source>
        <strain evidence="19">CHK181-108</strain>
    </source>
</reference>
<evidence type="ECO:0000256" key="12">
    <source>
        <dbReference type="ARBA" id="ARBA00023136"/>
    </source>
</evidence>
<dbReference type="InterPro" id="IPR048254">
    <property type="entry name" value="CDP_ALCOHOL_P_TRANSF_CS"/>
</dbReference>
<dbReference type="InterPro" id="IPR000462">
    <property type="entry name" value="CDP-OH_P_trans"/>
</dbReference>
<dbReference type="GO" id="GO:0008444">
    <property type="term" value="F:CDP-diacylglycerol-glycerol-3-phosphate 3-phosphatidyltransferase activity"/>
    <property type="evidence" value="ECO:0007669"/>
    <property type="project" value="UniProtKB-UniRule"/>
</dbReference>
<evidence type="ECO:0000256" key="17">
    <source>
        <dbReference type="RuleBase" id="RU003750"/>
    </source>
</evidence>
<keyword evidence="11" id="KW-0443">Lipid metabolism</keyword>
<protein>
    <recommendedName>
        <fullName evidence="6 16">CDP-diacylglycerol--glycerol-3-phosphate 3-phosphatidyltransferase</fullName>
        <ecNumber evidence="5 16">2.7.8.5</ecNumber>
    </recommendedName>
</protein>
<feature type="transmembrane region" description="Helical" evidence="18">
    <location>
        <begin position="71"/>
        <end position="96"/>
    </location>
</feature>
<reference evidence="19" key="1">
    <citation type="submission" date="2020-10" db="EMBL/GenBank/DDBJ databases">
        <authorList>
            <person name="Gilroy R."/>
        </authorList>
    </citation>
    <scope>NUCLEOTIDE SEQUENCE</scope>
    <source>
        <strain evidence="19">CHK181-108</strain>
    </source>
</reference>
<evidence type="ECO:0000256" key="11">
    <source>
        <dbReference type="ARBA" id="ARBA00023098"/>
    </source>
</evidence>
<evidence type="ECO:0000256" key="16">
    <source>
        <dbReference type="NCBIfam" id="TIGR00560"/>
    </source>
</evidence>
<dbReference type="Gene3D" id="1.20.120.1760">
    <property type="match status" value="1"/>
</dbReference>
<accession>A0A9D1H2C1</accession>
<dbReference type="AlphaFoldDB" id="A0A9D1H2C1"/>
<evidence type="ECO:0000256" key="2">
    <source>
        <dbReference type="ARBA" id="ARBA00004141"/>
    </source>
</evidence>
<keyword evidence="8 17" id="KW-0808">Transferase</keyword>
<evidence type="ECO:0000256" key="3">
    <source>
        <dbReference type="ARBA" id="ARBA00005042"/>
    </source>
</evidence>
<evidence type="ECO:0000256" key="5">
    <source>
        <dbReference type="ARBA" id="ARBA00013170"/>
    </source>
</evidence>
<keyword evidence="10 18" id="KW-1133">Transmembrane helix</keyword>
<dbReference type="Proteomes" id="UP000824165">
    <property type="component" value="Unassembled WGS sequence"/>
</dbReference>
<evidence type="ECO:0000256" key="13">
    <source>
        <dbReference type="ARBA" id="ARBA00023209"/>
    </source>
</evidence>
<dbReference type="PROSITE" id="PS00379">
    <property type="entry name" value="CDP_ALCOHOL_P_TRANSF"/>
    <property type="match status" value="1"/>
</dbReference>
<gene>
    <name evidence="19" type="primary">pgsA</name>
    <name evidence="19" type="ORF">IAA60_03440</name>
</gene>
<keyword evidence="9 18" id="KW-0812">Transmembrane</keyword>
<feature type="transmembrane region" description="Helical" evidence="18">
    <location>
        <begin position="12"/>
        <end position="40"/>
    </location>
</feature>
<dbReference type="InterPro" id="IPR004570">
    <property type="entry name" value="Phosphatidylglycerol_P_synth"/>
</dbReference>
<keyword evidence="14" id="KW-1208">Phospholipid metabolism</keyword>
<comment type="catalytic activity">
    <reaction evidence="15">
        <text>a CDP-1,2-diacyl-sn-glycerol + sn-glycerol 3-phosphate = a 1,2-diacyl-sn-glycero-3-phospho-(1'-sn-glycero-3'-phosphate) + CMP + H(+)</text>
        <dbReference type="Rhea" id="RHEA:12593"/>
        <dbReference type="ChEBI" id="CHEBI:15378"/>
        <dbReference type="ChEBI" id="CHEBI:57597"/>
        <dbReference type="ChEBI" id="CHEBI:58332"/>
        <dbReference type="ChEBI" id="CHEBI:60110"/>
        <dbReference type="ChEBI" id="CHEBI:60377"/>
        <dbReference type="EC" id="2.7.8.5"/>
    </reaction>
</comment>
<comment type="subcellular location">
    <subcellularLocation>
        <location evidence="2">Membrane</location>
        <topology evidence="2">Multi-pass membrane protein</topology>
    </subcellularLocation>
</comment>
<evidence type="ECO:0000256" key="1">
    <source>
        <dbReference type="ARBA" id="ARBA00003973"/>
    </source>
</evidence>
<evidence type="ECO:0000256" key="4">
    <source>
        <dbReference type="ARBA" id="ARBA00010441"/>
    </source>
</evidence>
<evidence type="ECO:0000256" key="18">
    <source>
        <dbReference type="SAM" id="Phobius"/>
    </source>
</evidence>
<comment type="function">
    <text evidence="1">This protein catalyzes the committed step to the synthesis of the acidic phospholipids.</text>
</comment>
<evidence type="ECO:0000256" key="14">
    <source>
        <dbReference type="ARBA" id="ARBA00023264"/>
    </source>
</evidence>
<dbReference type="PANTHER" id="PTHR14269:SF62">
    <property type="entry name" value="CDP-DIACYLGLYCEROL--GLYCEROL-3-PHOSPHATE 3-PHOSPHATIDYLTRANSFERASE 1, CHLOROPLASTIC"/>
    <property type="match status" value="1"/>
</dbReference>
<comment type="caution">
    <text evidence="19">The sequence shown here is derived from an EMBL/GenBank/DDBJ whole genome shotgun (WGS) entry which is preliminary data.</text>
</comment>
<organism evidence="19 20">
    <name type="scientific">Candidatus Ornithomonoglobus intestinigallinarum</name>
    <dbReference type="NCBI Taxonomy" id="2840894"/>
    <lineage>
        <taxon>Bacteria</taxon>
        <taxon>Bacillati</taxon>
        <taxon>Bacillota</taxon>
        <taxon>Clostridia</taxon>
        <taxon>Candidatus Ornithomonoglobus</taxon>
    </lineage>
</organism>
<dbReference type="NCBIfam" id="TIGR00560">
    <property type="entry name" value="pgsA"/>
    <property type="match status" value="1"/>
</dbReference>
<name>A0A9D1H2C1_9FIRM</name>
<evidence type="ECO:0000256" key="7">
    <source>
        <dbReference type="ARBA" id="ARBA00022516"/>
    </source>
</evidence>
<dbReference type="EMBL" id="DVLU01000029">
    <property type="protein sequence ID" value="HIT84943.1"/>
    <property type="molecule type" value="Genomic_DNA"/>
</dbReference>
<evidence type="ECO:0000256" key="8">
    <source>
        <dbReference type="ARBA" id="ARBA00022679"/>
    </source>
</evidence>
<evidence type="ECO:0000313" key="19">
    <source>
        <dbReference type="EMBL" id="HIT84943.1"/>
    </source>
</evidence>
<dbReference type="Pfam" id="PF01066">
    <property type="entry name" value="CDP-OH_P_transf"/>
    <property type="match status" value="1"/>
</dbReference>
<keyword evidence="12 18" id="KW-0472">Membrane</keyword>
<evidence type="ECO:0000313" key="20">
    <source>
        <dbReference type="Proteomes" id="UP000824165"/>
    </source>
</evidence>
<dbReference type="InterPro" id="IPR043130">
    <property type="entry name" value="CDP-OH_PTrfase_TM_dom"/>
</dbReference>
<evidence type="ECO:0000256" key="6">
    <source>
        <dbReference type="ARBA" id="ARBA00014944"/>
    </source>
</evidence>
<dbReference type="PIRSF" id="PIRSF000847">
    <property type="entry name" value="Phos_ph_gly_syn"/>
    <property type="match status" value="1"/>
</dbReference>
<dbReference type="PANTHER" id="PTHR14269">
    <property type="entry name" value="CDP-DIACYLGLYCEROL--GLYCEROL-3-PHOSPHATE 3-PHOSPHATIDYLTRANSFERASE-RELATED"/>
    <property type="match status" value="1"/>
</dbReference>
<dbReference type="GO" id="GO:0016020">
    <property type="term" value="C:membrane"/>
    <property type="evidence" value="ECO:0007669"/>
    <property type="project" value="UniProtKB-SubCell"/>
</dbReference>
<evidence type="ECO:0000256" key="9">
    <source>
        <dbReference type="ARBA" id="ARBA00022692"/>
    </source>
</evidence>
<dbReference type="EC" id="2.7.8.5" evidence="5 16"/>
<feature type="transmembrane region" description="Helical" evidence="18">
    <location>
        <begin position="126"/>
        <end position="145"/>
    </location>
</feature>
<evidence type="ECO:0000256" key="15">
    <source>
        <dbReference type="ARBA" id="ARBA00048586"/>
    </source>
</evidence>
<keyword evidence="7" id="KW-0444">Lipid biosynthesis</keyword>
<proteinExistence type="inferred from homology"/>